<feature type="transmembrane region" description="Helical" evidence="1">
    <location>
        <begin position="232"/>
        <end position="259"/>
    </location>
</feature>
<accession>A0AA39HMS3</accession>
<dbReference type="Pfam" id="PF10318">
    <property type="entry name" value="7TM_GPCR_Srh"/>
    <property type="match status" value="1"/>
</dbReference>
<reference evidence="2" key="1">
    <citation type="submission" date="2023-06" db="EMBL/GenBank/DDBJ databases">
        <title>Genomic analysis of the entomopathogenic nematode Steinernema hermaphroditum.</title>
        <authorList>
            <person name="Schwarz E.M."/>
            <person name="Heppert J.K."/>
            <person name="Baniya A."/>
            <person name="Schwartz H.T."/>
            <person name="Tan C.-H."/>
            <person name="Antoshechkin I."/>
            <person name="Sternberg P.W."/>
            <person name="Goodrich-Blair H."/>
            <person name="Dillman A.R."/>
        </authorList>
    </citation>
    <scope>NUCLEOTIDE SEQUENCE</scope>
    <source>
        <strain evidence="2">PS9179</strain>
        <tissue evidence="2">Whole animal</tissue>
    </source>
</reference>
<keyword evidence="1" id="KW-1133">Transmembrane helix</keyword>
<gene>
    <name evidence="2" type="ORF">QR680_004137</name>
</gene>
<keyword evidence="1" id="KW-0812">Transmembrane</keyword>
<feature type="transmembrane region" description="Helical" evidence="1">
    <location>
        <begin position="45"/>
        <end position="69"/>
    </location>
</feature>
<name>A0AA39HMS3_9BILA</name>
<dbReference type="Gene3D" id="1.20.1070.10">
    <property type="entry name" value="Rhodopsin 7-helix transmembrane proteins"/>
    <property type="match status" value="1"/>
</dbReference>
<evidence type="ECO:0000313" key="2">
    <source>
        <dbReference type="EMBL" id="KAK0408757.1"/>
    </source>
</evidence>
<feature type="transmembrane region" description="Helical" evidence="1">
    <location>
        <begin position="89"/>
        <end position="113"/>
    </location>
</feature>
<keyword evidence="3" id="KW-1185">Reference proteome</keyword>
<evidence type="ECO:0000313" key="3">
    <source>
        <dbReference type="Proteomes" id="UP001175271"/>
    </source>
</evidence>
<evidence type="ECO:0000256" key="1">
    <source>
        <dbReference type="SAM" id="Phobius"/>
    </source>
</evidence>
<dbReference type="Proteomes" id="UP001175271">
    <property type="component" value="Unassembled WGS sequence"/>
</dbReference>
<organism evidence="2 3">
    <name type="scientific">Steinernema hermaphroditum</name>
    <dbReference type="NCBI Taxonomy" id="289476"/>
    <lineage>
        <taxon>Eukaryota</taxon>
        <taxon>Metazoa</taxon>
        <taxon>Ecdysozoa</taxon>
        <taxon>Nematoda</taxon>
        <taxon>Chromadorea</taxon>
        <taxon>Rhabditida</taxon>
        <taxon>Tylenchina</taxon>
        <taxon>Panagrolaimomorpha</taxon>
        <taxon>Strongyloidoidea</taxon>
        <taxon>Steinernematidae</taxon>
        <taxon>Steinernema</taxon>
    </lineage>
</organism>
<sequence length="326" mass="37647">MFSQPYEELYNRILDVTALVHVPIKLFAMVIVFRYSPKDMRYLSFFLLNAMFWNFMANFLFTFIHLYPMYPAECFRADGIVSLLIDDELFGQVMFSLIFIAIINCAIALSYTFPYRYFVFAYPHRMGRVRPMTIFTFCGAVHLFASAFVVCSFFVWRESYNSYPEQRDLPRRELLFCFQPHGWLKNTIVATFLTLIFLVTAVAITFCILLFRSIRRQEGILERNFLDSHRRVLVTMIAVTSVPITLGGIPLVVALITAARPDLPYAQEICMVCIVILTNHGTMYATAMILVLKPCRTAAHSVISSLLCFKNHPVQPINLYGVRHVK</sequence>
<dbReference type="EMBL" id="JAUCMV010000003">
    <property type="protein sequence ID" value="KAK0408757.1"/>
    <property type="molecule type" value="Genomic_DNA"/>
</dbReference>
<protein>
    <submittedName>
        <fullName evidence="2">Uncharacterized protein</fullName>
    </submittedName>
</protein>
<feature type="transmembrane region" description="Helical" evidence="1">
    <location>
        <begin position="265"/>
        <end position="292"/>
    </location>
</feature>
<feature type="transmembrane region" description="Helical" evidence="1">
    <location>
        <begin position="12"/>
        <end position="33"/>
    </location>
</feature>
<dbReference type="InterPro" id="IPR019422">
    <property type="entry name" value="7TM_GPCR_serpentine_rcpt_Srh"/>
</dbReference>
<proteinExistence type="predicted"/>
<keyword evidence="1" id="KW-0472">Membrane</keyword>
<feature type="transmembrane region" description="Helical" evidence="1">
    <location>
        <begin position="134"/>
        <end position="156"/>
    </location>
</feature>
<dbReference type="AlphaFoldDB" id="A0AA39HMS3"/>
<comment type="caution">
    <text evidence="2">The sequence shown here is derived from an EMBL/GenBank/DDBJ whole genome shotgun (WGS) entry which is preliminary data.</text>
</comment>
<feature type="transmembrane region" description="Helical" evidence="1">
    <location>
        <begin position="188"/>
        <end position="211"/>
    </location>
</feature>